<dbReference type="STRING" id="1437425.CSEC_0430"/>
<name>A0A090CY45_9BACT</name>
<dbReference type="RefSeq" id="WP_041016787.1">
    <property type="nucleotide sequence ID" value="NZ_CCEJ010000003.1"/>
</dbReference>
<reference evidence="2" key="2">
    <citation type="submission" date="2014-09" db="EMBL/GenBank/DDBJ databases">
        <title>Criblamydia sequanensis harbors a mega-plasmid encoding arsenite resistance.</title>
        <authorList>
            <person name="Bertelli C."/>
            <person name="Goesmann A."/>
            <person name="Greub G."/>
        </authorList>
    </citation>
    <scope>NUCLEOTIDE SEQUENCE [LARGE SCALE GENOMIC DNA]</scope>
    <source>
        <strain evidence="2">CRIB-18</strain>
    </source>
</reference>
<proteinExistence type="predicted"/>
<dbReference type="Pfam" id="PF12937">
    <property type="entry name" value="F-box-like"/>
    <property type="match status" value="1"/>
</dbReference>
<sequence>MFETNLSKLSLISLPGNNERDKKRFRHQIKRTLKSWKGVEVSLLLREKQSSISKKASQVLTVFMEVSKDKPYKKTRTLAKKLILELPLKFQDLPTEIITYIFSFLGKEELLSLNLVAKEVREILIKHSFVDSFIKENFKIVGNTISVASKIKKVITPRGKKSTSLPAWLAERDIILDLFKTMTKLTDYENINLMGSLALARTYDEKEPYTKSLTSLENKNLSKLFRKPSRPQSESNYTESSELVLQIFTHPECPALYRLTLLSVCAFFKPLESLFLELEAELKKINIKKDTKDLIFQKDLFFLDSNHTFKENEPVYVVTRDLKNVFNRCLRGGLVISRTNEGWKVLLDGSLKVEFFKTCCIGKKKTQIIESLEK</sequence>
<gene>
    <name evidence="2" type="ORF">CSEC_0430</name>
</gene>
<evidence type="ECO:0000259" key="1">
    <source>
        <dbReference type="PROSITE" id="PS50181"/>
    </source>
</evidence>
<dbReference type="InterPro" id="IPR036047">
    <property type="entry name" value="F-box-like_dom_sf"/>
</dbReference>
<accession>A0A090CY45</accession>
<keyword evidence="3" id="KW-1185">Reference proteome</keyword>
<reference evidence="2" key="1">
    <citation type="submission" date="2013-12" db="EMBL/GenBank/DDBJ databases">
        <authorList>
            <person name="Linke B."/>
        </authorList>
    </citation>
    <scope>NUCLEOTIDE SEQUENCE [LARGE SCALE GENOMIC DNA]</scope>
    <source>
        <strain evidence="2">CRIB-18</strain>
    </source>
</reference>
<dbReference type="InterPro" id="IPR001810">
    <property type="entry name" value="F-box_dom"/>
</dbReference>
<evidence type="ECO:0000313" key="2">
    <source>
        <dbReference type="EMBL" id="CDR33267.1"/>
    </source>
</evidence>
<dbReference type="EMBL" id="CCEJ010000003">
    <property type="protein sequence ID" value="CDR33267.1"/>
    <property type="molecule type" value="Genomic_DNA"/>
</dbReference>
<dbReference type="PROSITE" id="PS50181">
    <property type="entry name" value="FBOX"/>
    <property type="match status" value="1"/>
</dbReference>
<feature type="domain" description="F-box" evidence="1">
    <location>
        <begin position="87"/>
        <end position="137"/>
    </location>
</feature>
<evidence type="ECO:0000313" key="3">
    <source>
        <dbReference type="Proteomes" id="UP000031552"/>
    </source>
</evidence>
<organism evidence="2 3">
    <name type="scientific">Candidatus Criblamydia sequanensis CRIB-18</name>
    <dbReference type="NCBI Taxonomy" id="1437425"/>
    <lineage>
        <taxon>Bacteria</taxon>
        <taxon>Pseudomonadati</taxon>
        <taxon>Chlamydiota</taxon>
        <taxon>Chlamydiia</taxon>
        <taxon>Parachlamydiales</taxon>
        <taxon>Candidatus Criblamydiaceae</taxon>
        <taxon>Candidatus Criblamydia</taxon>
    </lineage>
</organism>
<dbReference type="Proteomes" id="UP000031552">
    <property type="component" value="Unassembled WGS sequence"/>
</dbReference>
<comment type="caution">
    <text evidence="2">The sequence shown here is derived from an EMBL/GenBank/DDBJ whole genome shotgun (WGS) entry which is preliminary data.</text>
</comment>
<dbReference type="SUPFAM" id="SSF81383">
    <property type="entry name" value="F-box domain"/>
    <property type="match status" value="1"/>
</dbReference>
<dbReference type="AlphaFoldDB" id="A0A090CY45"/>
<protein>
    <submittedName>
        <fullName evidence="2">F-box domain-containing protein</fullName>
    </submittedName>
</protein>